<dbReference type="SMART" id="SM00880">
    <property type="entry name" value="CHAD"/>
    <property type="match status" value="1"/>
</dbReference>
<dbReference type="InterPro" id="IPR038186">
    <property type="entry name" value="CHAD_dom_sf"/>
</dbReference>
<feature type="domain" description="CHAD" evidence="1">
    <location>
        <begin position="22"/>
        <end position="305"/>
    </location>
</feature>
<name>A0A5C1DER1_9NEIS</name>
<dbReference type="AlphaFoldDB" id="A0A5C1DER1"/>
<gene>
    <name evidence="2" type="ORF">FYK34_06685</name>
</gene>
<dbReference type="EMBL" id="CP043473">
    <property type="protein sequence ID" value="QEL55272.1"/>
    <property type="molecule type" value="Genomic_DNA"/>
</dbReference>
<dbReference type="PROSITE" id="PS51708">
    <property type="entry name" value="CHAD"/>
    <property type="match status" value="1"/>
</dbReference>
<dbReference type="Pfam" id="PF05235">
    <property type="entry name" value="CHAD"/>
    <property type="match status" value="1"/>
</dbReference>
<dbReference type="Gene3D" id="1.40.20.10">
    <property type="entry name" value="CHAD domain"/>
    <property type="match status" value="1"/>
</dbReference>
<evidence type="ECO:0000313" key="2">
    <source>
        <dbReference type="EMBL" id="QEL55272.1"/>
    </source>
</evidence>
<proteinExistence type="predicted"/>
<sequence>MPSRAGIRLKPSRARPLALRARMTPRLALRMALLESLRHLSANLGGVREGDDPECVHQARVALRRLSAAGTAFRPLTRGEAWRSVLREAREWAGLLGAVRDLDVMLLETLPAVAPSAWAAQDLSALRKALEKRRAGMKARARAALAPARFDGWARRLLALANQDACIRDGSLPGRRGFAARSLNRGWKPVRRLTEQWDALSVEQRHELRKRAKKLRYAIEFFAHLYPGKRVERCLAPLQLAQQRLGALNDRAAACDMLAQCAAEWPDLQPSLGQLRLALTAENPEDESRARSAVRHLSRLEPFWQ</sequence>
<dbReference type="InterPro" id="IPR007899">
    <property type="entry name" value="CHAD_dom"/>
</dbReference>
<dbReference type="KEGG" id="chrm:FYK34_06685"/>
<dbReference type="PANTHER" id="PTHR39339:SF1">
    <property type="entry name" value="CHAD DOMAIN-CONTAINING PROTEIN"/>
    <property type="match status" value="1"/>
</dbReference>
<protein>
    <submittedName>
        <fullName evidence="2">CHAD domain-containing protein</fullName>
    </submittedName>
</protein>
<keyword evidence="3" id="KW-1185">Reference proteome</keyword>
<accession>A0A5C1DER1</accession>
<dbReference type="PANTHER" id="PTHR39339">
    <property type="entry name" value="SLR1444 PROTEIN"/>
    <property type="match status" value="1"/>
</dbReference>
<evidence type="ECO:0000259" key="1">
    <source>
        <dbReference type="PROSITE" id="PS51708"/>
    </source>
</evidence>
<evidence type="ECO:0000313" key="3">
    <source>
        <dbReference type="Proteomes" id="UP000322079"/>
    </source>
</evidence>
<dbReference type="Proteomes" id="UP000322079">
    <property type="component" value="Chromosome"/>
</dbReference>
<organism evidence="2 3">
    <name type="scientific">Chromobacterium paludis</name>
    <dbReference type="NCBI Taxonomy" id="2605945"/>
    <lineage>
        <taxon>Bacteria</taxon>
        <taxon>Pseudomonadati</taxon>
        <taxon>Pseudomonadota</taxon>
        <taxon>Betaproteobacteria</taxon>
        <taxon>Neisseriales</taxon>
        <taxon>Chromobacteriaceae</taxon>
        <taxon>Chromobacterium</taxon>
    </lineage>
</organism>
<reference evidence="2 3" key="1">
    <citation type="submission" date="2019-08" db="EMBL/GenBank/DDBJ databases">
        <title>Chromobacterium paludis, a novel bacterium isolated from a Maryland marsh pond.</title>
        <authorList>
            <person name="Blackburn M.B."/>
            <person name="Gundersen-Rindal D.E."/>
        </authorList>
    </citation>
    <scope>NUCLEOTIDE SEQUENCE [LARGE SCALE GENOMIC DNA]</scope>
    <source>
        <strain evidence="3">IIBBL 257-1</strain>
    </source>
</reference>